<dbReference type="Proteomes" id="UP000244898">
    <property type="component" value="Unassembled WGS sequence"/>
</dbReference>
<sequence>MTKDQKITKATAPRRRAKVGRWTFRGVLILVCLASVTAVMAIGQTFSAPDWLRDRVADRIERNLNGLQLEFGQLKFIILDGWRPRISLQNVALRDTEGQMIAQLADAEASLAMRPLLQGQVKPKRIVLSGAFVTMQRDALGNLSVSLGEGAAPVRQAASLPQMIEAADKVFLSDQLSALAAVEVQGITLSLEDLGKGRVWTLDGGHIQLTRHDQDMRIATGFSLLSGRDYASSIEANYTSTLGSPEAKFGISVSDIAAEDIALQNAAVSWLEVLEAPISGAVRGGIDAQGAPSQISATLQIGEGAVQPNAETRPIRFTGARTYFTYDPTEQLLDFNEFSVNSSWGSVTAEGQAVVNGVETGVLESLVGQLRFTAMSLNPAQVMTQPVVLDSAEIDLKLELNPFRVQVGRLTVSDDDKLLNAWGRLAADPQGWRVSLDGALDRMTPGELLGYWPRAVAPKPRKWVEENLTQGNFTNGDFAVRLKPGQRPDLYADFDFDRTTIRFAKTLPPATDARGQASLTGQRFAVLAHAGQVVTDHGDIIDAAGTSFIIPDISIKKAAPGIARIIGTGSVPAVLSLLDRPPLNLMSKSKLPIELAEGLVSVQGTLSLPLKDKVKIHDMEFHLTGEVADVHSTVLVPGLELRAPRLTAVGDQTQIVLSGNGFLGQVPMTATWTQPIGDKDTAKDSQVVGTIELSKALMQEFDSAFAIRALSGKGQAEYTLDLQQGQPPRLTARSDLADVGLSVAELGWSKPPSATGELSLAAEFGESDAIEDFSLQVAGLTAVGSMRFNTTGTMENARFDTLRVGNWLNVQMDMIGRGSQAPDMIIRGGTVDMRGANLGGGSAAAGASGADSGQSVTATLDRLQITDSIALTGFQGKFAQAGGMSGNFAGRINGQTPVNGQVLPKGGRSGFFVQSNDAGGVFRSAQLLNQARGGSFQLSLSPIDGPGSYDGSLKVRNTRIKDAPAMAALLNAISVVGLLDEMAGAGIQFSAIDGRFRLDPEQVTVYEGSAVGPSMGLSVDGTVDTERRLLNLRGVISPVYLLNVIGSVLSTRRGEGLVGFNYTLTGAMTSPQVWVNPLSGLAPGFLRDFLREPAPQAPATRGQPPQVQKDPTQDSGAGDR</sequence>
<dbReference type="RefSeq" id="WP_108788818.1">
    <property type="nucleotide sequence ID" value="NZ_ONZG01000007.1"/>
</dbReference>
<dbReference type="OrthoDB" id="7161641at2"/>
<evidence type="ECO:0000259" key="2">
    <source>
        <dbReference type="Pfam" id="PF13116"/>
    </source>
</evidence>
<feature type="domain" description="YhdP central" evidence="2">
    <location>
        <begin position="372"/>
        <end position="801"/>
    </location>
</feature>
<name>A0A2R8CAG8_9RHOB</name>
<organism evidence="3 4">
    <name type="scientific">Falsiruegeria mediterranea M17</name>
    <dbReference type="NCBI Taxonomy" id="1200281"/>
    <lineage>
        <taxon>Bacteria</taxon>
        <taxon>Pseudomonadati</taxon>
        <taxon>Pseudomonadota</taxon>
        <taxon>Alphaproteobacteria</taxon>
        <taxon>Rhodobacterales</taxon>
        <taxon>Roseobacteraceae</taxon>
        <taxon>Falsiruegeria</taxon>
    </lineage>
</organism>
<evidence type="ECO:0000313" key="3">
    <source>
        <dbReference type="EMBL" id="SPJ29440.1"/>
    </source>
</evidence>
<protein>
    <recommendedName>
        <fullName evidence="2">YhdP central domain-containing protein</fullName>
    </recommendedName>
</protein>
<evidence type="ECO:0000256" key="1">
    <source>
        <dbReference type="SAM" id="MobiDB-lite"/>
    </source>
</evidence>
<feature type="region of interest" description="Disordered" evidence="1">
    <location>
        <begin position="1092"/>
        <end position="1120"/>
    </location>
</feature>
<feature type="compositionally biased region" description="Polar residues" evidence="1">
    <location>
        <begin position="1103"/>
        <end position="1120"/>
    </location>
</feature>
<reference evidence="4" key="1">
    <citation type="submission" date="2018-03" db="EMBL/GenBank/DDBJ databases">
        <authorList>
            <person name="Rodrigo-Torres L."/>
            <person name="Arahal R. D."/>
            <person name="Lucena T."/>
        </authorList>
    </citation>
    <scope>NUCLEOTIDE SEQUENCE [LARGE SCALE GENOMIC DNA]</scope>
    <source>
        <strain evidence="4">CECT 7615</strain>
    </source>
</reference>
<proteinExistence type="predicted"/>
<evidence type="ECO:0000313" key="4">
    <source>
        <dbReference type="Proteomes" id="UP000244898"/>
    </source>
</evidence>
<dbReference type="InterPro" id="IPR025263">
    <property type="entry name" value="YhdP_central"/>
</dbReference>
<gene>
    <name evidence="3" type="ORF">TRM7615_02959</name>
</gene>
<accession>A0A2R8CAG8</accession>
<keyword evidence="4" id="KW-1185">Reference proteome</keyword>
<dbReference type="EMBL" id="ONZG01000007">
    <property type="protein sequence ID" value="SPJ29440.1"/>
    <property type="molecule type" value="Genomic_DNA"/>
</dbReference>
<dbReference type="Pfam" id="PF13116">
    <property type="entry name" value="YhdP"/>
    <property type="match status" value="1"/>
</dbReference>
<dbReference type="AlphaFoldDB" id="A0A2R8CAG8"/>